<comment type="caution">
    <text evidence="1">The sequence shown here is derived from an EMBL/GenBank/DDBJ whole genome shotgun (WGS) entry which is preliminary data.</text>
</comment>
<dbReference type="GeneID" id="60771068"/>
<dbReference type="RefSeq" id="WP_003823518.1">
    <property type="nucleotide sequence ID" value="NZ_EQ973318.1"/>
</dbReference>
<name>C0DVR0_EIKCO</name>
<proteinExistence type="predicted"/>
<reference evidence="1 2" key="1">
    <citation type="submission" date="2009-01" db="EMBL/GenBank/DDBJ databases">
        <authorList>
            <person name="Fulton L."/>
            <person name="Clifton S."/>
            <person name="Chinwalla A.T."/>
            <person name="Mitreva M."/>
            <person name="Sodergren E."/>
            <person name="Weinstock G."/>
            <person name="Clifton S."/>
            <person name="Dooling D.J."/>
            <person name="Fulton B."/>
            <person name="Minx P."/>
            <person name="Pepin K.H."/>
            <person name="Johnson M."/>
            <person name="Bhonagiri V."/>
            <person name="Nash W.E."/>
            <person name="Mardis E.R."/>
            <person name="Wilson R.K."/>
        </authorList>
    </citation>
    <scope>NUCLEOTIDE SEQUENCE [LARGE SCALE GENOMIC DNA]</scope>
    <source>
        <strain evidence="1 2">ATCC 23834</strain>
    </source>
</reference>
<dbReference type="Proteomes" id="UP000005837">
    <property type="component" value="Unassembled WGS sequence"/>
</dbReference>
<protein>
    <submittedName>
        <fullName evidence="1">Uncharacterized protein</fullName>
    </submittedName>
</protein>
<evidence type="ECO:0000313" key="1">
    <source>
        <dbReference type="EMBL" id="EEG23934.1"/>
    </source>
</evidence>
<dbReference type="HOGENOM" id="CLU_2395070_0_0_4"/>
<dbReference type="EMBL" id="ACEA01000023">
    <property type="protein sequence ID" value="EEG23934.1"/>
    <property type="molecule type" value="Genomic_DNA"/>
</dbReference>
<evidence type="ECO:0000313" key="2">
    <source>
        <dbReference type="Proteomes" id="UP000005837"/>
    </source>
</evidence>
<gene>
    <name evidence="1" type="ORF">EIKCOROL_01449</name>
</gene>
<accession>C0DVR0</accession>
<sequence length="93" mass="10432">MLIRYMQNFAALCLIALNFPTNLLGYVCFGEYIKGYLKVWFRSNAAWHRFAEIEASLSGSLFLACSKSRALCVKSNCVFVAGAEKFGFPEVMS</sequence>
<organism evidence="1 2">
    <name type="scientific">Eikenella corrodens ATCC 23834</name>
    <dbReference type="NCBI Taxonomy" id="546274"/>
    <lineage>
        <taxon>Bacteria</taxon>
        <taxon>Pseudomonadati</taxon>
        <taxon>Pseudomonadota</taxon>
        <taxon>Betaproteobacteria</taxon>
        <taxon>Neisseriales</taxon>
        <taxon>Neisseriaceae</taxon>
        <taxon>Eikenella</taxon>
    </lineage>
</organism>
<dbReference type="AlphaFoldDB" id="C0DVR0"/>